<keyword evidence="2" id="KW-1185">Reference proteome</keyword>
<dbReference type="Proteomes" id="UP001296921">
    <property type="component" value="Unassembled WGS sequence"/>
</dbReference>
<comment type="caution">
    <text evidence="1">The sequence shown here is derived from an EMBL/GenBank/DDBJ whole genome shotgun (WGS) entry which is preliminary data.</text>
</comment>
<evidence type="ECO:0000313" key="1">
    <source>
        <dbReference type="EMBL" id="MBK5145958.1"/>
    </source>
</evidence>
<proteinExistence type="predicted"/>
<organism evidence="1 2">
    <name type="scientific">Limnobaculum allomyrinae</name>
    <dbReference type="NCBI Taxonomy" id="2791986"/>
    <lineage>
        <taxon>Bacteria</taxon>
        <taxon>Pseudomonadati</taxon>
        <taxon>Pseudomonadota</taxon>
        <taxon>Gammaproteobacteria</taxon>
        <taxon>Enterobacterales</taxon>
        <taxon>Budviciaceae</taxon>
        <taxon>Limnobaculum</taxon>
    </lineage>
</organism>
<gene>
    <name evidence="1" type="ORF">I2494_20015</name>
</gene>
<evidence type="ECO:0008006" key="3">
    <source>
        <dbReference type="Google" id="ProtNLM"/>
    </source>
</evidence>
<evidence type="ECO:0000313" key="2">
    <source>
        <dbReference type="Proteomes" id="UP001296921"/>
    </source>
</evidence>
<dbReference type="EMBL" id="JADRCR010000019">
    <property type="protein sequence ID" value="MBK5145958.1"/>
    <property type="molecule type" value="Genomic_DNA"/>
</dbReference>
<reference evidence="1 2" key="1">
    <citation type="submission" date="2020-11" db="EMBL/GenBank/DDBJ databases">
        <title>Insectihabitans protaetiae gen. nov. sp. nov. and Insectihabitans allomyrinae sp. nov., isolated from larvae of Protaetia brevitarsis seulensis and Allomyrina dichotoma, respectively.</title>
        <authorList>
            <person name="Lee S.D."/>
            <person name="Byeon Y.-S."/>
            <person name="Kim S.-M."/>
            <person name="Yang H.L."/>
            <person name="Kim I.S."/>
        </authorList>
    </citation>
    <scope>NUCLEOTIDE SEQUENCE [LARGE SCALE GENOMIC DNA]</scope>
    <source>
        <strain evidence="1 2">BWR-B9</strain>
    </source>
</reference>
<sequence>MKKKISLGFILLVLAGCGEKAMTAQDIVAQFKLAGVEIMDVKTPDRNPKSPIPNSYKEHISFSIPEVAPKGGQIFTCDKKEYCDAIYSYFDALKAFAGPYTYQSKNGLVVIQLNSGLTPETAEKLKAVIIK</sequence>
<dbReference type="PROSITE" id="PS51257">
    <property type="entry name" value="PROKAR_LIPOPROTEIN"/>
    <property type="match status" value="1"/>
</dbReference>
<name>A0ABS1IW23_9GAMM</name>
<protein>
    <recommendedName>
        <fullName evidence="3">Lipoprotein</fullName>
    </recommendedName>
</protein>
<accession>A0ABS1IW23</accession>
<dbReference type="RefSeq" id="WP_218468727.1">
    <property type="nucleotide sequence ID" value="NZ_JADRCR010000019.1"/>
</dbReference>